<keyword evidence="1" id="KW-0812">Transmembrane</keyword>
<name>A0A7J4ZU87_9BACT</name>
<sequence length="296" mass="33055">MIKTASVTLIGLILYGILILPFTTYLHNKPFVEKLGYVPSVPAFKTIAADQKELVAASLVLKVLIYFGGLVEKSESQLAIPPDYMSMSRLLHGAVKLDPYNMDAYYFAQSFLTWDVKQYKLANDLLDYGMKYRTWDWCLPFFAGFNSAFFLKDYAAAAGYYQRAGELSGSDLSKLLAGRYMQESGQTELAIGYLSAMVKGEHNPALKKNYQIRLTAFQEAHRIEVARDHYRESRGAIPAMIGQLVSGGFLSPPPRDPYGGEFYLEGDGKVATTSKYAFAKVKNKSLKNAGDVNERH</sequence>
<keyword evidence="1" id="KW-1133">Transmembrane helix</keyword>
<proteinExistence type="predicted"/>
<comment type="caution">
    <text evidence="2">The sequence shown here is derived from an EMBL/GenBank/DDBJ whole genome shotgun (WGS) entry which is preliminary data.</text>
</comment>
<reference evidence="2 3" key="1">
    <citation type="submission" date="2019-09" db="EMBL/GenBank/DDBJ databases">
        <title>Geobacter sp. Red96, a novel strain isolated from paddy soil.</title>
        <authorList>
            <person name="Xu Z."/>
            <person name="Masuda Y."/>
            <person name="Itoh H."/>
            <person name="Senoo K."/>
        </authorList>
    </citation>
    <scope>NUCLEOTIDE SEQUENCE [LARGE SCALE GENOMIC DNA]</scope>
    <source>
        <strain evidence="2 3">Red96</strain>
    </source>
</reference>
<gene>
    <name evidence="2" type="ORF">F6V25_05635</name>
</gene>
<dbReference type="AlphaFoldDB" id="A0A7J4ZU87"/>
<dbReference type="EMBL" id="VZQZ01000002">
    <property type="protein sequence ID" value="KAB0666893.1"/>
    <property type="molecule type" value="Genomic_DNA"/>
</dbReference>
<evidence type="ECO:0000313" key="3">
    <source>
        <dbReference type="Proteomes" id="UP000420562"/>
    </source>
</evidence>
<organism evidence="2 3">
    <name type="scientific">Oryzomonas japonica</name>
    <dbReference type="NCBI Taxonomy" id="2603858"/>
    <lineage>
        <taxon>Bacteria</taxon>
        <taxon>Pseudomonadati</taxon>
        <taxon>Thermodesulfobacteriota</taxon>
        <taxon>Desulfuromonadia</taxon>
        <taxon>Geobacterales</taxon>
        <taxon>Geobacteraceae</taxon>
        <taxon>Oryzomonas</taxon>
    </lineage>
</organism>
<evidence type="ECO:0000313" key="2">
    <source>
        <dbReference type="EMBL" id="KAB0666893.1"/>
    </source>
</evidence>
<dbReference type="RefSeq" id="WP_151127621.1">
    <property type="nucleotide sequence ID" value="NZ_VZQZ01000002.1"/>
</dbReference>
<keyword evidence="3" id="KW-1185">Reference proteome</keyword>
<evidence type="ECO:0000256" key="1">
    <source>
        <dbReference type="SAM" id="Phobius"/>
    </source>
</evidence>
<accession>A0A7J4ZU87</accession>
<keyword evidence="1" id="KW-0472">Membrane</keyword>
<protein>
    <submittedName>
        <fullName evidence="2">Uncharacterized protein</fullName>
    </submittedName>
</protein>
<feature type="transmembrane region" description="Helical" evidence="1">
    <location>
        <begin position="7"/>
        <end position="26"/>
    </location>
</feature>
<dbReference type="Proteomes" id="UP000420562">
    <property type="component" value="Unassembled WGS sequence"/>
</dbReference>